<dbReference type="PANTHER" id="PTHR47219:SF20">
    <property type="entry name" value="TBC1 DOMAIN FAMILY MEMBER 2B"/>
    <property type="match status" value="1"/>
</dbReference>
<organism evidence="3 4">
    <name type="scientific">Tilletiaria anomala (strain ATCC 24038 / CBS 436.72 / UBC 951)</name>
    <dbReference type="NCBI Taxonomy" id="1037660"/>
    <lineage>
        <taxon>Eukaryota</taxon>
        <taxon>Fungi</taxon>
        <taxon>Dikarya</taxon>
        <taxon>Basidiomycota</taxon>
        <taxon>Ustilaginomycotina</taxon>
        <taxon>Exobasidiomycetes</taxon>
        <taxon>Georgefischeriales</taxon>
        <taxon>Tilletiariaceae</taxon>
        <taxon>Tilletiaria</taxon>
    </lineage>
</organism>
<dbReference type="HOGENOM" id="CLU_003538_0_1_1"/>
<dbReference type="Gene3D" id="1.10.8.270">
    <property type="entry name" value="putative rabgap domain of human tbc1 domain family member 14 like domains"/>
    <property type="match status" value="1"/>
</dbReference>
<dbReference type="SMART" id="SM00568">
    <property type="entry name" value="GRAM"/>
    <property type="match status" value="1"/>
</dbReference>
<feature type="region of interest" description="Disordered" evidence="1">
    <location>
        <begin position="169"/>
        <end position="211"/>
    </location>
</feature>
<dbReference type="EMBL" id="JMSN01000021">
    <property type="protein sequence ID" value="KDN49551.1"/>
    <property type="molecule type" value="Genomic_DNA"/>
</dbReference>
<accession>A0A066W727</accession>
<dbReference type="RefSeq" id="XP_013244337.1">
    <property type="nucleotide sequence ID" value="XM_013388883.1"/>
</dbReference>
<dbReference type="Gene3D" id="1.10.238.10">
    <property type="entry name" value="EF-hand"/>
    <property type="match status" value="1"/>
</dbReference>
<dbReference type="PANTHER" id="PTHR47219">
    <property type="entry name" value="RAB GTPASE-ACTIVATING PROTEIN 1-LIKE"/>
    <property type="match status" value="1"/>
</dbReference>
<reference evidence="3 4" key="1">
    <citation type="submission" date="2014-05" db="EMBL/GenBank/DDBJ databases">
        <title>Draft genome sequence of a rare smut relative, Tilletiaria anomala UBC 951.</title>
        <authorList>
            <consortium name="DOE Joint Genome Institute"/>
            <person name="Toome M."/>
            <person name="Kuo A."/>
            <person name="Henrissat B."/>
            <person name="Lipzen A."/>
            <person name="Tritt A."/>
            <person name="Yoshinaga Y."/>
            <person name="Zane M."/>
            <person name="Barry K."/>
            <person name="Grigoriev I.V."/>
            <person name="Spatafora J.W."/>
            <person name="Aimea M.C."/>
        </authorList>
    </citation>
    <scope>NUCLEOTIDE SEQUENCE [LARGE SCALE GENOMIC DNA]</scope>
    <source>
        <strain evidence="3 4">UBC 951</strain>
    </source>
</reference>
<dbReference type="InterPro" id="IPR050302">
    <property type="entry name" value="Rab_GAP_TBC_domain"/>
</dbReference>
<dbReference type="GO" id="GO:0031267">
    <property type="term" value="F:small GTPase binding"/>
    <property type="evidence" value="ECO:0007669"/>
    <property type="project" value="TreeGrafter"/>
</dbReference>
<evidence type="ECO:0000313" key="4">
    <source>
        <dbReference type="Proteomes" id="UP000027361"/>
    </source>
</evidence>
<feature type="domain" description="Rab-GAP TBC" evidence="2">
    <location>
        <begin position="280"/>
        <end position="468"/>
    </location>
</feature>
<protein>
    <submittedName>
        <fullName evidence="3">TBC-domain-containing protein</fullName>
    </submittedName>
</protein>
<dbReference type="Proteomes" id="UP000027361">
    <property type="component" value="Unassembled WGS sequence"/>
</dbReference>
<keyword evidence="4" id="KW-1185">Reference proteome</keyword>
<evidence type="ECO:0000259" key="2">
    <source>
        <dbReference type="PROSITE" id="PS50086"/>
    </source>
</evidence>
<comment type="caution">
    <text evidence="3">The sequence shown here is derived from an EMBL/GenBank/DDBJ whole genome shotgun (WGS) entry which is preliminary data.</text>
</comment>
<dbReference type="Pfam" id="PF00566">
    <property type="entry name" value="RabGAP-TBC"/>
    <property type="match status" value="1"/>
</dbReference>
<evidence type="ECO:0000313" key="3">
    <source>
        <dbReference type="EMBL" id="KDN49551.1"/>
    </source>
</evidence>
<gene>
    <name evidence="3" type="ORF">K437DRAFT_273207</name>
</gene>
<dbReference type="SMART" id="SM00164">
    <property type="entry name" value="TBC"/>
    <property type="match status" value="1"/>
</dbReference>
<name>A0A066W727_TILAU</name>
<dbReference type="GO" id="GO:0005096">
    <property type="term" value="F:GTPase activator activity"/>
    <property type="evidence" value="ECO:0007669"/>
    <property type="project" value="TreeGrafter"/>
</dbReference>
<dbReference type="Gene3D" id="1.10.472.80">
    <property type="entry name" value="Ypt/Rab-GAP domain of gyp1p, domain 3"/>
    <property type="match status" value="1"/>
</dbReference>
<dbReference type="FunCoup" id="A0A066W727">
    <property type="interactions" value="136"/>
</dbReference>
<feature type="region of interest" description="Disordered" evidence="1">
    <location>
        <begin position="606"/>
        <end position="627"/>
    </location>
</feature>
<dbReference type="AlphaFoldDB" id="A0A066W727"/>
<dbReference type="OrthoDB" id="17687at2759"/>
<dbReference type="SUPFAM" id="SSF47923">
    <property type="entry name" value="Ypt/Rab-GAP domain of gyp1p"/>
    <property type="match status" value="2"/>
</dbReference>
<dbReference type="PROSITE" id="PS50086">
    <property type="entry name" value="TBC_RABGAP"/>
    <property type="match status" value="1"/>
</dbReference>
<dbReference type="InParanoid" id="A0A066W727"/>
<dbReference type="InterPro" id="IPR004182">
    <property type="entry name" value="GRAM"/>
</dbReference>
<dbReference type="FunFam" id="1.10.8.270:FF:000015">
    <property type="entry name" value="GTPase activating protein (Gyp2)"/>
    <property type="match status" value="1"/>
</dbReference>
<dbReference type="STRING" id="1037660.A0A066W727"/>
<dbReference type="FunFam" id="1.10.472.80:FF:000051">
    <property type="entry name" value="Probable MDR1-Mac1p interacting protein"/>
    <property type="match status" value="1"/>
</dbReference>
<proteinExistence type="predicted"/>
<evidence type="ECO:0000256" key="1">
    <source>
        <dbReference type="SAM" id="MobiDB-lite"/>
    </source>
</evidence>
<dbReference type="GeneID" id="25266419"/>
<dbReference type="InterPro" id="IPR035969">
    <property type="entry name" value="Rab-GAP_TBC_sf"/>
</dbReference>
<dbReference type="Pfam" id="PF02893">
    <property type="entry name" value="GRAM"/>
    <property type="match status" value="1"/>
</dbReference>
<dbReference type="OMA" id="GYYTEVV"/>
<dbReference type="InterPro" id="IPR000195">
    <property type="entry name" value="Rab-GAP-TBC_dom"/>
</dbReference>
<sequence>MSTIAHSLRDYRSPTRSQLFAYAFNLPSDQAPIDELPAILSLSTPSTAPEYQEDQVYAGRLTLTDAFLCFASLDRRSCRISLPLYCIRRVERLNVQRSGVFALSLIVWHGMKIIVQLNALRPQCEAFCSFLRDQLRAQLSNMKNLKSFVGKCCSEYMVKQALAIQHQQQSEHSTASIQPPPDNTDMESSLPTPGLSDAGTATPTWEKGGEKSVSAIEDMAGAKEGEDYLAGLGATFKYPGDPRKLREKSKMKLWRDYLSTHGRNLTLTRYPQFLRLVQVGLPNRLRGELWELTTGSIYHRFANVGEYERILKQYEGQKSTSTEEIEKDLNRSLPEYPGYQSKEGIETLRRVLTAYSWKNPELGYCQAMNIVVAAFLIYMSEEQCFWLLDVLCDRLLPGYYTQSMSGTLLDQKVFEHLVQRSLPMIHEHLMATDIQLSVASLPWFLSLYINPMPLVFAFRICDCFMAMGPRVLFQIGLAILKINGEELLKVTDDGAFIGLMKDYFKGLGDSAHPNSTNPKHRQITKFQELLVVAFREFGVVSDETIASERRRFRKEIVQEIELFAKRSAVRNLSDLGRFTKEQAGLIYDQLVEAIYRAKHAPIAGADEKGRNQAALSGPPPEPRVGGDATQDFKEMRIDLKTFRLFLGETATWARDEYIVSNGLQQRIERKVPEHETMERLFKWWDTEKKGWLSLQNIVTGLNAIMSVEGPLEAILWLFQMHASTYPGGDGREAALTQTELLKLSETLLFFFRNEPGDAYLGAVSKLISESYREGSVQNAEEAIRDTNA</sequence>